<keyword evidence="1" id="KW-0472">Membrane</keyword>
<evidence type="ECO:0000313" key="2">
    <source>
        <dbReference type="EMBL" id="AJW79332.1"/>
    </source>
</evidence>
<feature type="transmembrane region" description="Helical" evidence="1">
    <location>
        <begin position="120"/>
        <end position="136"/>
    </location>
</feature>
<dbReference type="KEGG" id="cmh:VO01_09525"/>
<gene>
    <name evidence="2" type="ORF">VO01_09525</name>
</gene>
<dbReference type="AlphaFoldDB" id="A0A0D5CJA1"/>
<feature type="transmembrane region" description="Helical" evidence="1">
    <location>
        <begin position="94"/>
        <end position="114"/>
    </location>
</feature>
<dbReference type="EMBL" id="CP011043">
    <property type="protein sequence ID" value="AJW79332.1"/>
    <property type="molecule type" value="Genomic_DNA"/>
</dbReference>
<dbReference type="InterPro" id="IPR049500">
    <property type="entry name" value="Peptidase_M50B-like"/>
</dbReference>
<evidence type="ECO:0000313" key="3">
    <source>
        <dbReference type="Proteomes" id="UP000032604"/>
    </source>
</evidence>
<feature type="transmembrane region" description="Helical" evidence="1">
    <location>
        <begin position="24"/>
        <end position="43"/>
    </location>
</feature>
<feature type="transmembrane region" description="Helical" evidence="1">
    <location>
        <begin position="143"/>
        <end position="163"/>
    </location>
</feature>
<keyword evidence="1" id="KW-1133">Transmembrane helix</keyword>
<feature type="transmembrane region" description="Helical" evidence="1">
    <location>
        <begin position="214"/>
        <end position="241"/>
    </location>
</feature>
<proteinExistence type="predicted"/>
<dbReference type="RefSeq" id="WP_045528516.1">
    <property type="nucleotide sequence ID" value="NZ_CP011043.1"/>
</dbReference>
<dbReference type="PATRIC" id="fig|33014.5.peg.1966"/>
<dbReference type="Proteomes" id="UP000032604">
    <property type="component" value="Chromosome"/>
</dbReference>
<dbReference type="Pfam" id="PF13398">
    <property type="entry name" value="Peptidase_M50B"/>
    <property type="match status" value="1"/>
</dbReference>
<reference evidence="2 3" key="1">
    <citation type="journal article" date="2015" name="Genome Announc.">
        <title>Complete Genome Sequence of Clavibacter michiganensis subsp. insidiosus R1-1 Using PacBio Single-Molecule Real-Time Technology.</title>
        <authorList>
            <person name="Lu Y."/>
            <person name="Samac D.A."/>
            <person name="Glazebrook J."/>
            <person name="Ishimaru C.A."/>
        </authorList>
    </citation>
    <scope>NUCLEOTIDE SEQUENCE [LARGE SCALE GENOMIC DNA]</scope>
    <source>
        <strain evidence="2 3">R1-1</strain>
    </source>
</reference>
<organism evidence="2 3">
    <name type="scientific">Clavibacter michiganensis subsp. insidiosus</name>
    <dbReference type="NCBI Taxonomy" id="33014"/>
    <lineage>
        <taxon>Bacteria</taxon>
        <taxon>Bacillati</taxon>
        <taxon>Actinomycetota</taxon>
        <taxon>Actinomycetes</taxon>
        <taxon>Micrococcales</taxon>
        <taxon>Microbacteriaceae</taxon>
        <taxon>Clavibacter</taxon>
    </lineage>
</organism>
<name>A0A0D5CJA1_9MICO</name>
<evidence type="ECO:0000256" key="1">
    <source>
        <dbReference type="SAM" id="Phobius"/>
    </source>
</evidence>
<accession>A0A0D5CJA1</accession>
<protein>
    <submittedName>
        <fullName evidence="2">Membrane protein</fullName>
    </submittedName>
</protein>
<dbReference type="OrthoDB" id="5184455at2"/>
<keyword evidence="1" id="KW-0812">Transmembrane</keyword>
<sequence>MDPVEIIRDVVARATSVEAPLETAPALVAVALAAVLVLVPAAWRFTRHAVTIVHEGGHGLAATLSGRRLAGIRLHSDTSGLTVSVGRPRGPGMVVTLLAGYPAPALAGLGAAWLAGSGRSAAVLWLWLLLLALVVIQVRNWFGLWSCLVAGVVVGVIAGAAPIVVQGVAAHALALFLLLGALRATLELQRSRSRRGGGASDADQLGRLTHLPGILWVGVLVAVAAACLVGGVVVLGIPALLGR</sequence>
<dbReference type="HOGENOM" id="CLU_088222_0_0_11"/>